<accession>A0ABM7YFG3</accession>
<sequence length="546" mass="59390">MKKALYLGVFLALILVLTGSASAAQLTYNEISDASKIIADQASKTGTIPSQVTVNNKNITLDDYLYAATTTTINLNTNQKTSIPINNYKPPTDPLKTTATGTLTKTTYLQTAQNIKKYMETYQRSPNYATTTIGRVNYQSLIYAYARIINFYNENQRLPNSVTIKNVKITTIPNTPTPQLSYNEISTISKVIASYVNQNGKIPSQVTVNNKNITLDDYLYAATTTTINLNTNQKTSIPINNYKPPTDPLKTTATGTLTKTTYLQTAQNIKKYMETYQRSPNYATTTIGRVNYQSLIYAYARIINFYNENQRLPNSVTIKNLGSADPNNIREVRVLIYSGYDASTNCVNGIKYCLDIVTLNGVKFTYATSTVITSSILASYDVLVMPGGTSGLSYLRNPNISASAIKSFVSNGGGYLGICAGAYAASIGVDGYYDGWGLADVRCKAVYYEGDLSISITSAGEKILGLSGTQTICHCNGAAMYTVGTATSLATYADNKTGYKGYIAAVADTYGSGRVILCGPHPELSPRIPQMVVQMIAWLAKVIQNS</sequence>
<dbReference type="SUPFAM" id="SSF52317">
    <property type="entry name" value="Class I glutamine amidotransferase-like"/>
    <property type="match status" value="1"/>
</dbReference>
<dbReference type="Pfam" id="PF09373">
    <property type="entry name" value="PMBR"/>
    <property type="match status" value="4"/>
</dbReference>
<dbReference type="GeneID" id="71966039"/>
<name>A0ABM7YFG3_9EURY</name>
<dbReference type="Gene3D" id="3.40.50.880">
    <property type="match status" value="1"/>
</dbReference>
<dbReference type="InterPro" id="IPR019197">
    <property type="entry name" value="Biotin-prot_ligase_N"/>
</dbReference>
<dbReference type="RefSeq" id="WP_248564424.1">
    <property type="nucleotide sequence ID" value="NZ_AP025698.1"/>
</dbReference>
<organism evidence="2 3">
    <name type="scientific">Methanothermobacter tenebrarum</name>
    <dbReference type="NCBI Taxonomy" id="680118"/>
    <lineage>
        <taxon>Archaea</taxon>
        <taxon>Methanobacteriati</taxon>
        <taxon>Methanobacteriota</taxon>
        <taxon>Methanomada group</taxon>
        <taxon>Methanobacteria</taxon>
        <taxon>Methanobacteriales</taxon>
        <taxon>Methanobacteriaceae</taxon>
        <taxon>Methanothermobacter</taxon>
    </lineage>
</organism>
<reference evidence="2 3" key="1">
    <citation type="submission" date="2022-04" db="EMBL/GenBank/DDBJ databases">
        <title>Complete genome of Methanothermobacter tenebrarum strain RMAS.</title>
        <authorList>
            <person name="Nakamura K."/>
            <person name="Oshima K."/>
            <person name="Hattori M."/>
            <person name="Kamagata Y."/>
            <person name="Takamizawa K."/>
        </authorList>
    </citation>
    <scope>NUCLEOTIDE SEQUENCE [LARGE SCALE GENOMIC DNA]</scope>
    <source>
        <strain evidence="2 3">RMAS</strain>
    </source>
</reference>
<evidence type="ECO:0000259" key="1">
    <source>
        <dbReference type="Pfam" id="PF09825"/>
    </source>
</evidence>
<dbReference type="Proteomes" id="UP000831817">
    <property type="component" value="Chromosome"/>
</dbReference>
<dbReference type="InterPro" id="IPR018975">
    <property type="entry name" value="Pseudomurein-binding_repeat"/>
</dbReference>
<gene>
    <name evidence="2" type="ORF">MTTB_15070</name>
</gene>
<dbReference type="EMBL" id="AP025698">
    <property type="protein sequence ID" value="BDH80128.1"/>
    <property type="molecule type" value="Genomic_DNA"/>
</dbReference>
<keyword evidence="3" id="KW-1185">Reference proteome</keyword>
<feature type="domain" description="Biotin-protein ligase N-terminal" evidence="1">
    <location>
        <begin position="333"/>
        <end position="428"/>
    </location>
</feature>
<dbReference type="InterPro" id="IPR029062">
    <property type="entry name" value="Class_I_gatase-like"/>
</dbReference>
<evidence type="ECO:0000313" key="3">
    <source>
        <dbReference type="Proteomes" id="UP000831817"/>
    </source>
</evidence>
<dbReference type="Pfam" id="PF09825">
    <property type="entry name" value="BPL_N"/>
    <property type="match status" value="1"/>
</dbReference>
<proteinExistence type="predicted"/>
<evidence type="ECO:0000313" key="2">
    <source>
        <dbReference type="EMBL" id="BDH80128.1"/>
    </source>
</evidence>
<protein>
    <recommendedName>
        <fullName evidence="1">Biotin-protein ligase N-terminal domain-containing protein</fullName>
    </recommendedName>
</protein>